<accession>A0A3N1H2G4</accession>
<keyword evidence="4" id="KW-1185">Reference proteome</keyword>
<dbReference type="Proteomes" id="UP000268727">
    <property type="component" value="Unassembled WGS sequence"/>
</dbReference>
<comment type="caution">
    <text evidence="3">The sequence shown here is derived from an EMBL/GenBank/DDBJ whole genome shotgun (WGS) entry which is preliminary data.</text>
</comment>
<dbReference type="InterPro" id="IPR036291">
    <property type="entry name" value="NAD(P)-bd_dom_sf"/>
</dbReference>
<sequence length="270" mass="27945">MDLGLKDRAFLVTGGSRGIGLATTRLLLEEGASVLVAARTQASLDRARQSLDDHPHVGFAACDLSAPEGGAIAVAAAVERFGTLDGVVNNAAAFSPEKGHPDRAAWLSLFELKLLGYESVVQAALPHVRDGGAFVNISGVAALRYWAGAPHVSVVNAAVQTLSAHYAAELADRRIRVNTVVPGATATDRYEARVAKISERDGLTPEQARARMDGAIPLGRAVDPTEIAAAIVFLLSDHSASTTGATIVVDGGTVAVPDAPGALESTPKRD</sequence>
<gene>
    <name evidence="3" type="ORF">EDD40_1870</name>
</gene>
<dbReference type="Pfam" id="PF13561">
    <property type="entry name" value="adh_short_C2"/>
    <property type="match status" value="1"/>
</dbReference>
<evidence type="ECO:0000313" key="4">
    <source>
        <dbReference type="Proteomes" id="UP000268727"/>
    </source>
</evidence>
<dbReference type="FunFam" id="3.40.50.720:FF:000084">
    <property type="entry name" value="Short-chain dehydrogenase reductase"/>
    <property type="match status" value="1"/>
</dbReference>
<evidence type="ECO:0000256" key="2">
    <source>
        <dbReference type="ARBA" id="ARBA00023002"/>
    </source>
</evidence>
<dbReference type="InterPro" id="IPR051122">
    <property type="entry name" value="SDR_DHRS6-like"/>
</dbReference>
<dbReference type="Gene3D" id="3.40.50.720">
    <property type="entry name" value="NAD(P)-binding Rossmann-like Domain"/>
    <property type="match status" value="1"/>
</dbReference>
<protein>
    <submittedName>
        <fullName evidence="3">NAD(P)-dependent dehydrogenase (Short-subunit alcohol dehydrogenase family)</fullName>
    </submittedName>
</protein>
<name>A0A3N1H2G4_9PSEU</name>
<dbReference type="OrthoDB" id="3676637at2"/>
<dbReference type="GO" id="GO:0016491">
    <property type="term" value="F:oxidoreductase activity"/>
    <property type="evidence" value="ECO:0007669"/>
    <property type="project" value="UniProtKB-KW"/>
</dbReference>
<dbReference type="EMBL" id="RJKM01000001">
    <property type="protein sequence ID" value="ROP36596.1"/>
    <property type="molecule type" value="Genomic_DNA"/>
</dbReference>
<dbReference type="RefSeq" id="WP_123742550.1">
    <property type="nucleotide sequence ID" value="NZ_RJKM01000001.1"/>
</dbReference>
<dbReference type="PANTHER" id="PTHR43477">
    <property type="entry name" value="DIHYDROANTICAPSIN 7-DEHYDROGENASE"/>
    <property type="match status" value="1"/>
</dbReference>
<dbReference type="PRINTS" id="PR00081">
    <property type="entry name" value="GDHRDH"/>
</dbReference>
<dbReference type="PANTHER" id="PTHR43477:SF1">
    <property type="entry name" value="DIHYDROANTICAPSIN 7-DEHYDROGENASE"/>
    <property type="match status" value="1"/>
</dbReference>
<dbReference type="AlphaFoldDB" id="A0A3N1H2G4"/>
<evidence type="ECO:0000256" key="1">
    <source>
        <dbReference type="ARBA" id="ARBA00006484"/>
    </source>
</evidence>
<dbReference type="SUPFAM" id="SSF51735">
    <property type="entry name" value="NAD(P)-binding Rossmann-fold domains"/>
    <property type="match status" value="1"/>
</dbReference>
<comment type="similarity">
    <text evidence="1">Belongs to the short-chain dehydrogenases/reductases (SDR) family.</text>
</comment>
<evidence type="ECO:0000313" key="3">
    <source>
        <dbReference type="EMBL" id="ROP36596.1"/>
    </source>
</evidence>
<keyword evidence="2" id="KW-0560">Oxidoreductase</keyword>
<dbReference type="InterPro" id="IPR002347">
    <property type="entry name" value="SDR_fam"/>
</dbReference>
<proteinExistence type="inferred from homology"/>
<organism evidence="3 4">
    <name type="scientific">Saccharothrix texasensis</name>
    <dbReference type="NCBI Taxonomy" id="103734"/>
    <lineage>
        <taxon>Bacteria</taxon>
        <taxon>Bacillati</taxon>
        <taxon>Actinomycetota</taxon>
        <taxon>Actinomycetes</taxon>
        <taxon>Pseudonocardiales</taxon>
        <taxon>Pseudonocardiaceae</taxon>
        <taxon>Saccharothrix</taxon>
    </lineage>
</organism>
<reference evidence="3 4" key="1">
    <citation type="submission" date="2018-11" db="EMBL/GenBank/DDBJ databases">
        <title>Sequencing the genomes of 1000 actinobacteria strains.</title>
        <authorList>
            <person name="Klenk H.-P."/>
        </authorList>
    </citation>
    <scope>NUCLEOTIDE SEQUENCE [LARGE SCALE GENOMIC DNA]</scope>
    <source>
        <strain evidence="3 4">DSM 44231</strain>
    </source>
</reference>